<dbReference type="CDD" id="cd03316">
    <property type="entry name" value="MR_like"/>
    <property type="match status" value="1"/>
</dbReference>
<dbReference type="EMBL" id="SNVJ01000001">
    <property type="protein sequence ID" value="MXP61930.1"/>
    <property type="molecule type" value="Genomic_DNA"/>
</dbReference>
<comment type="cofactor">
    <cofactor evidence="1">
        <name>Mg(2+)</name>
        <dbReference type="ChEBI" id="CHEBI:18420"/>
    </cofactor>
</comment>
<dbReference type="InterPro" id="IPR013342">
    <property type="entry name" value="Mandelate_racemase_C"/>
</dbReference>
<proteinExistence type="predicted"/>
<dbReference type="InterPro" id="IPR029017">
    <property type="entry name" value="Enolase-like_N"/>
</dbReference>
<dbReference type="SUPFAM" id="SSF51604">
    <property type="entry name" value="Enolase C-terminal domain-like"/>
    <property type="match status" value="1"/>
</dbReference>
<dbReference type="Gene3D" id="3.30.390.10">
    <property type="entry name" value="Enolase-like, N-terminal domain"/>
    <property type="match status" value="1"/>
</dbReference>
<dbReference type="AlphaFoldDB" id="A0A845B6M9"/>
<dbReference type="GO" id="GO:0009063">
    <property type="term" value="P:amino acid catabolic process"/>
    <property type="evidence" value="ECO:0007669"/>
    <property type="project" value="InterPro"/>
</dbReference>
<accession>A0A845B6M9</accession>
<dbReference type="OrthoDB" id="7511553at2"/>
<dbReference type="Pfam" id="PF02746">
    <property type="entry name" value="MR_MLE_N"/>
    <property type="match status" value="1"/>
</dbReference>
<dbReference type="SMART" id="SM00922">
    <property type="entry name" value="MR_MLE"/>
    <property type="match status" value="1"/>
</dbReference>
<dbReference type="SUPFAM" id="SSF54826">
    <property type="entry name" value="Enolase N-terminal domain-like"/>
    <property type="match status" value="1"/>
</dbReference>
<dbReference type="PANTHER" id="PTHR13794:SF58">
    <property type="entry name" value="MITOCHONDRIAL ENOLASE SUPERFAMILY MEMBER 1"/>
    <property type="match status" value="1"/>
</dbReference>
<keyword evidence="3" id="KW-0460">Magnesium</keyword>
<organism evidence="5 6">
    <name type="scientific">Teichococcus coralli</name>
    <dbReference type="NCBI Taxonomy" id="2545983"/>
    <lineage>
        <taxon>Bacteria</taxon>
        <taxon>Pseudomonadati</taxon>
        <taxon>Pseudomonadota</taxon>
        <taxon>Alphaproteobacteria</taxon>
        <taxon>Acetobacterales</taxon>
        <taxon>Roseomonadaceae</taxon>
        <taxon>Roseomonas</taxon>
    </lineage>
</organism>
<comment type="caution">
    <text evidence="5">The sequence shown here is derived from an EMBL/GenBank/DDBJ whole genome shotgun (WGS) entry which is preliminary data.</text>
</comment>
<dbReference type="SFLD" id="SFLDG00179">
    <property type="entry name" value="mandelate_racemase"/>
    <property type="match status" value="1"/>
</dbReference>
<dbReference type="RefSeq" id="WP_160935044.1">
    <property type="nucleotide sequence ID" value="NZ_SNVJ01000001.1"/>
</dbReference>
<dbReference type="InterPro" id="IPR029065">
    <property type="entry name" value="Enolase_C-like"/>
</dbReference>
<dbReference type="Gene3D" id="3.20.20.120">
    <property type="entry name" value="Enolase-like C-terminal domain"/>
    <property type="match status" value="1"/>
</dbReference>
<sequence>MRITAIEPFVLHVPVTGDGIADSTHTLSHWGVPGVVVRTDAGLTGYGYTGTHAHLPTDRLIASCIGETYGPLLLGEDPREVRALWWKMSRFPPAQWVGRGGITHLAIAALDVALWDIKAKAAGQPLWQLLGGSSSKRIAAYNTDYGWLSIPDDRLVAGMREAVARGYRGVKMKVGSEDWRTDARRVAAVRRAIGPEIALMVDGNGKWDLPTALRLAPALAEHDVRWFEEPIWYDDVEGHRRLAEAIATPIALGEQLYLLDHFRAFIAAGAVHYVQPDAVRLSGITEWWQVAELALAHRLPVVSHAGDMVQIHLHTAIAHPACDSMEYIPWLRPIFTEPAEVEGGFYRPPQEPGAGTTLRADALERFGVR</sequence>
<feature type="domain" description="Mandelate racemase/muconate lactonizing enzyme C-terminal" evidence="4">
    <location>
        <begin position="152"/>
        <end position="249"/>
    </location>
</feature>
<dbReference type="InterPro" id="IPR046945">
    <property type="entry name" value="RHMD-like"/>
</dbReference>
<dbReference type="InterPro" id="IPR013341">
    <property type="entry name" value="Mandelate_racemase_N_dom"/>
</dbReference>
<gene>
    <name evidence="5" type="ORF">E0493_01020</name>
</gene>
<evidence type="ECO:0000313" key="6">
    <source>
        <dbReference type="Proteomes" id="UP000460715"/>
    </source>
</evidence>
<evidence type="ECO:0000256" key="1">
    <source>
        <dbReference type="ARBA" id="ARBA00001946"/>
    </source>
</evidence>
<evidence type="ECO:0000313" key="5">
    <source>
        <dbReference type="EMBL" id="MXP61930.1"/>
    </source>
</evidence>
<dbReference type="GO" id="GO:0016052">
    <property type="term" value="P:carbohydrate catabolic process"/>
    <property type="evidence" value="ECO:0007669"/>
    <property type="project" value="TreeGrafter"/>
</dbReference>
<keyword evidence="2" id="KW-0479">Metal-binding</keyword>
<evidence type="ECO:0000256" key="2">
    <source>
        <dbReference type="ARBA" id="ARBA00022723"/>
    </source>
</evidence>
<reference evidence="5 6" key="1">
    <citation type="submission" date="2019-03" db="EMBL/GenBank/DDBJ databases">
        <title>Roseomonas sp. a novel Roseomonas species isolated from Sea whip Gorgonian.</title>
        <authorList>
            <person name="Li F."/>
            <person name="Pan X."/>
            <person name="Huang S."/>
            <person name="Li Z."/>
            <person name="Meng B."/>
        </authorList>
    </citation>
    <scope>NUCLEOTIDE SEQUENCE [LARGE SCALE GENOMIC DNA]</scope>
    <source>
        <strain evidence="5 6">M0104</strain>
    </source>
</reference>
<dbReference type="GO" id="GO:0016836">
    <property type="term" value="F:hydro-lyase activity"/>
    <property type="evidence" value="ECO:0007669"/>
    <property type="project" value="TreeGrafter"/>
</dbReference>
<dbReference type="InterPro" id="IPR018110">
    <property type="entry name" value="Mandel_Rmase/mucon_lact_enz_CS"/>
</dbReference>
<protein>
    <submittedName>
        <fullName evidence="5">Mandelate racemase/muconate lactonizing enzyme family protein</fullName>
    </submittedName>
</protein>
<dbReference type="Proteomes" id="UP000460715">
    <property type="component" value="Unassembled WGS sequence"/>
</dbReference>
<keyword evidence="6" id="KW-1185">Reference proteome</keyword>
<dbReference type="Pfam" id="PF13378">
    <property type="entry name" value="MR_MLE_C"/>
    <property type="match status" value="1"/>
</dbReference>
<dbReference type="SFLD" id="SFLDS00001">
    <property type="entry name" value="Enolase"/>
    <property type="match status" value="1"/>
</dbReference>
<dbReference type="PROSITE" id="PS00908">
    <property type="entry name" value="MR_MLE_1"/>
    <property type="match status" value="1"/>
</dbReference>
<evidence type="ECO:0000259" key="4">
    <source>
        <dbReference type="SMART" id="SM00922"/>
    </source>
</evidence>
<dbReference type="GO" id="GO:0000287">
    <property type="term" value="F:magnesium ion binding"/>
    <property type="evidence" value="ECO:0007669"/>
    <property type="project" value="UniProtKB-ARBA"/>
</dbReference>
<name>A0A845B6M9_9PROT</name>
<dbReference type="InterPro" id="IPR036849">
    <property type="entry name" value="Enolase-like_C_sf"/>
</dbReference>
<evidence type="ECO:0000256" key="3">
    <source>
        <dbReference type="ARBA" id="ARBA00022842"/>
    </source>
</evidence>
<dbReference type="PANTHER" id="PTHR13794">
    <property type="entry name" value="ENOLASE SUPERFAMILY, MANDELATE RACEMASE"/>
    <property type="match status" value="1"/>
</dbReference>